<protein>
    <submittedName>
        <fullName evidence="4">2-C-methyl-D-erythritol 4-phosphate cytidylyltransferase</fullName>
    </submittedName>
</protein>
<evidence type="ECO:0000313" key="4">
    <source>
        <dbReference type="EMBL" id="MBO8469904.1"/>
    </source>
</evidence>
<comment type="caution">
    <text evidence="4">The sequence shown here is derived from an EMBL/GenBank/DDBJ whole genome shotgun (WGS) entry which is preliminary data.</text>
</comment>
<dbReference type="Gene3D" id="3.90.550.10">
    <property type="entry name" value="Spore Coat Polysaccharide Biosynthesis Protein SpsA, Chain A"/>
    <property type="match status" value="1"/>
</dbReference>
<dbReference type="PANTHER" id="PTHR32125:SF4">
    <property type="entry name" value="2-C-METHYL-D-ERYTHRITOL 4-PHOSPHATE CYTIDYLYLTRANSFERASE, CHLOROPLASTIC"/>
    <property type="match status" value="1"/>
</dbReference>
<organism evidence="4 5">
    <name type="scientific">Candidatus Ornithospirochaeta stercoravium</name>
    <dbReference type="NCBI Taxonomy" id="2840897"/>
    <lineage>
        <taxon>Bacteria</taxon>
        <taxon>Pseudomonadati</taxon>
        <taxon>Spirochaetota</taxon>
        <taxon>Spirochaetia</taxon>
        <taxon>Spirochaetales</taxon>
        <taxon>Spirochaetaceae</taxon>
        <taxon>Spirochaetaceae incertae sedis</taxon>
        <taxon>Candidatus Ornithospirochaeta</taxon>
    </lineage>
</organism>
<evidence type="ECO:0000313" key="5">
    <source>
        <dbReference type="Proteomes" id="UP000810292"/>
    </source>
</evidence>
<dbReference type="AlphaFoldDB" id="A0A9D9IC57"/>
<evidence type="ECO:0000256" key="1">
    <source>
        <dbReference type="ARBA" id="ARBA00022679"/>
    </source>
</evidence>
<dbReference type="Pfam" id="PF01128">
    <property type="entry name" value="IspD"/>
    <property type="match status" value="1"/>
</dbReference>
<dbReference type="InterPro" id="IPR050088">
    <property type="entry name" value="IspD/TarI_cytidylyltransf_bact"/>
</dbReference>
<dbReference type="InterPro" id="IPR029044">
    <property type="entry name" value="Nucleotide-diphossugar_trans"/>
</dbReference>
<dbReference type="EMBL" id="JADIMF010000148">
    <property type="protein sequence ID" value="MBO8469904.1"/>
    <property type="molecule type" value="Genomic_DNA"/>
</dbReference>
<reference evidence="4" key="1">
    <citation type="submission" date="2020-10" db="EMBL/GenBank/DDBJ databases">
        <authorList>
            <person name="Gilroy R."/>
        </authorList>
    </citation>
    <scope>NUCLEOTIDE SEQUENCE</scope>
    <source>
        <strain evidence="4">14700</strain>
    </source>
</reference>
<keyword evidence="2 4" id="KW-0548">Nucleotidyltransferase</keyword>
<gene>
    <name evidence="4" type="ORF">IAA72_08990</name>
</gene>
<feature type="region of interest" description="Disordered" evidence="3">
    <location>
        <begin position="238"/>
        <end position="270"/>
    </location>
</feature>
<keyword evidence="1" id="KW-0808">Transferase</keyword>
<evidence type="ECO:0000256" key="3">
    <source>
        <dbReference type="SAM" id="MobiDB-lite"/>
    </source>
</evidence>
<dbReference type="Proteomes" id="UP000810292">
    <property type="component" value="Unassembled WGS sequence"/>
</dbReference>
<proteinExistence type="predicted"/>
<dbReference type="CDD" id="cd02516">
    <property type="entry name" value="CDP-ME_synthetase"/>
    <property type="match status" value="1"/>
</dbReference>
<accession>A0A9D9IC57</accession>
<dbReference type="SUPFAM" id="SSF53448">
    <property type="entry name" value="Nucleotide-diphospho-sugar transferases"/>
    <property type="match status" value="1"/>
</dbReference>
<name>A0A9D9IC57_9SPIO</name>
<dbReference type="InterPro" id="IPR034683">
    <property type="entry name" value="IspD/TarI"/>
</dbReference>
<sequence length="270" mass="29524">MIPPFALVLTAAGSSTRFSKNQKEAVKKEYLRIDGHTVLSSALRPFYSVPGLRAVVVTCPKGAEDETVVALEDLADISSIPLLITEGGMTRKESVENALNELRNLVEIPFDYIAIHDGARPFVTEKLIISTLAAATITGGAIPALRITDAVKKLGNDGLIAESVDRSSLITVQTPQIFLKEQILDAYDKFPGFEADDDATLFIKAGYKCTISKGDPDNKKITFASDIPDAEAQAEEYIRERDEGRKSAAASRRMRELISMGSDDENRDWE</sequence>
<evidence type="ECO:0000256" key="2">
    <source>
        <dbReference type="ARBA" id="ARBA00022695"/>
    </source>
</evidence>
<reference evidence="4" key="2">
    <citation type="journal article" date="2021" name="PeerJ">
        <title>Extensive microbial diversity within the chicken gut microbiome revealed by metagenomics and culture.</title>
        <authorList>
            <person name="Gilroy R."/>
            <person name="Ravi A."/>
            <person name="Getino M."/>
            <person name="Pursley I."/>
            <person name="Horton D.L."/>
            <person name="Alikhan N.F."/>
            <person name="Baker D."/>
            <person name="Gharbi K."/>
            <person name="Hall N."/>
            <person name="Watson M."/>
            <person name="Adriaenssens E.M."/>
            <person name="Foster-Nyarko E."/>
            <person name="Jarju S."/>
            <person name="Secka A."/>
            <person name="Antonio M."/>
            <person name="Oren A."/>
            <person name="Chaudhuri R.R."/>
            <person name="La Ragione R."/>
            <person name="Hildebrand F."/>
            <person name="Pallen M.J."/>
        </authorList>
    </citation>
    <scope>NUCLEOTIDE SEQUENCE</scope>
    <source>
        <strain evidence="4">14700</strain>
    </source>
</reference>
<dbReference type="GO" id="GO:0050518">
    <property type="term" value="F:2-C-methyl-D-erythritol 4-phosphate cytidylyltransferase activity"/>
    <property type="evidence" value="ECO:0007669"/>
    <property type="project" value="TreeGrafter"/>
</dbReference>
<dbReference type="PANTHER" id="PTHR32125">
    <property type="entry name" value="2-C-METHYL-D-ERYTHRITOL 4-PHOSPHATE CYTIDYLYLTRANSFERASE, CHLOROPLASTIC"/>
    <property type="match status" value="1"/>
</dbReference>